<dbReference type="Pfam" id="PF00155">
    <property type="entry name" value="Aminotran_1_2"/>
    <property type="match status" value="1"/>
</dbReference>
<dbReference type="GO" id="GO:0008483">
    <property type="term" value="F:transaminase activity"/>
    <property type="evidence" value="ECO:0007669"/>
    <property type="project" value="UniProtKB-KW"/>
</dbReference>
<keyword evidence="3 6" id="KW-0032">Aminotransferase</keyword>
<evidence type="ECO:0000313" key="9">
    <source>
        <dbReference type="Proteomes" id="UP001321582"/>
    </source>
</evidence>
<dbReference type="PANTHER" id="PTHR46383">
    <property type="entry name" value="ASPARTATE AMINOTRANSFERASE"/>
    <property type="match status" value="1"/>
</dbReference>
<evidence type="ECO:0000256" key="2">
    <source>
        <dbReference type="ARBA" id="ARBA00007441"/>
    </source>
</evidence>
<organism evidence="8 9">
    <name type="scientific">Haliovirga abyssi</name>
    <dbReference type="NCBI Taxonomy" id="2996794"/>
    <lineage>
        <taxon>Bacteria</taxon>
        <taxon>Fusobacteriati</taxon>
        <taxon>Fusobacteriota</taxon>
        <taxon>Fusobacteriia</taxon>
        <taxon>Fusobacteriales</taxon>
        <taxon>Haliovirgaceae</taxon>
        <taxon>Haliovirga</taxon>
    </lineage>
</organism>
<dbReference type="InterPro" id="IPR004839">
    <property type="entry name" value="Aminotransferase_I/II_large"/>
</dbReference>
<dbReference type="InterPro" id="IPR015424">
    <property type="entry name" value="PyrdxlP-dep_Trfase"/>
</dbReference>
<dbReference type="FunFam" id="3.40.640.10:FF:000033">
    <property type="entry name" value="Aspartate aminotransferase"/>
    <property type="match status" value="1"/>
</dbReference>
<dbReference type="PROSITE" id="PS00105">
    <property type="entry name" value="AA_TRANSFER_CLASS_1"/>
    <property type="match status" value="1"/>
</dbReference>
<keyword evidence="9" id="KW-1185">Reference proteome</keyword>
<evidence type="ECO:0000256" key="4">
    <source>
        <dbReference type="ARBA" id="ARBA00022679"/>
    </source>
</evidence>
<dbReference type="CDD" id="cd00609">
    <property type="entry name" value="AAT_like"/>
    <property type="match status" value="1"/>
</dbReference>
<dbReference type="InterPro" id="IPR015421">
    <property type="entry name" value="PyrdxlP-dep_Trfase_major"/>
</dbReference>
<dbReference type="InterPro" id="IPR050596">
    <property type="entry name" value="AspAT/PAT-like"/>
</dbReference>
<dbReference type="InterPro" id="IPR004838">
    <property type="entry name" value="NHTrfase_class1_PyrdxlP-BS"/>
</dbReference>
<evidence type="ECO:0000259" key="7">
    <source>
        <dbReference type="Pfam" id="PF00155"/>
    </source>
</evidence>
<dbReference type="GO" id="GO:0030170">
    <property type="term" value="F:pyridoxal phosphate binding"/>
    <property type="evidence" value="ECO:0007669"/>
    <property type="project" value="InterPro"/>
</dbReference>
<dbReference type="PANTHER" id="PTHR46383:SF1">
    <property type="entry name" value="ASPARTATE AMINOTRANSFERASE"/>
    <property type="match status" value="1"/>
</dbReference>
<comment type="cofactor">
    <cofactor evidence="1 6">
        <name>pyridoxal 5'-phosphate</name>
        <dbReference type="ChEBI" id="CHEBI:597326"/>
    </cofactor>
</comment>
<dbReference type="EC" id="2.6.1.-" evidence="6"/>
<evidence type="ECO:0000313" key="8">
    <source>
        <dbReference type="EMBL" id="BDU50789.1"/>
    </source>
</evidence>
<gene>
    <name evidence="8" type="primary">aspC</name>
    <name evidence="8" type="ORF">HLVA_13580</name>
</gene>
<feature type="domain" description="Aminotransferase class I/classII large" evidence="7">
    <location>
        <begin position="31"/>
        <end position="380"/>
    </location>
</feature>
<evidence type="ECO:0000256" key="5">
    <source>
        <dbReference type="ARBA" id="ARBA00022898"/>
    </source>
</evidence>
<evidence type="ECO:0000256" key="1">
    <source>
        <dbReference type="ARBA" id="ARBA00001933"/>
    </source>
</evidence>
<comment type="similarity">
    <text evidence="2 6">Belongs to the class-I pyridoxal-phosphate-dependent aminotransferase family.</text>
</comment>
<accession>A0AAU9DJ43</accession>
<protein>
    <recommendedName>
        <fullName evidence="6">Aminotransferase</fullName>
        <ecNumber evidence="6">2.6.1.-</ecNumber>
    </recommendedName>
</protein>
<dbReference type="Gene3D" id="3.90.1150.10">
    <property type="entry name" value="Aspartate Aminotransferase, domain 1"/>
    <property type="match status" value="1"/>
</dbReference>
<dbReference type="Gene3D" id="3.40.640.10">
    <property type="entry name" value="Type I PLP-dependent aspartate aminotransferase-like (Major domain)"/>
    <property type="match status" value="1"/>
</dbReference>
<keyword evidence="5" id="KW-0663">Pyridoxal phosphate</keyword>
<dbReference type="RefSeq" id="WP_307903645.1">
    <property type="nucleotide sequence ID" value="NZ_AP027059.1"/>
</dbReference>
<dbReference type="AlphaFoldDB" id="A0AAU9DJ43"/>
<dbReference type="Proteomes" id="UP001321582">
    <property type="component" value="Chromosome"/>
</dbReference>
<dbReference type="GO" id="GO:0006520">
    <property type="term" value="P:amino acid metabolic process"/>
    <property type="evidence" value="ECO:0007669"/>
    <property type="project" value="InterPro"/>
</dbReference>
<proteinExistence type="inferred from homology"/>
<dbReference type="SUPFAM" id="SSF53383">
    <property type="entry name" value="PLP-dependent transferases"/>
    <property type="match status" value="1"/>
</dbReference>
<name>A0AAU9DJ43_9FUSO</name>
<dbReference type="EMBL" id="AP027059">
    <property type="protein sequence ID" value="BDU50789.1"/>
    <property type="molecule type" value="Genomic_DNA"/>
</dbReference>
<sequence>MEFSKRLEGITPSATLKIIAKVNELREKGENVISFGAGEPDFDTPLPIREAAKKAIDDGFTHYTSASGIVELKDAIINKLLRDNGLKYTRDNIIVSNGAKHSLYNALAAILNPKDEVIFANPYWVSYSEMVKLLGGVPVLVDTSFDNCFKLTAEAIEKKITSKTKAIIINTPNNPTGSVMSREELRKIGELAIKYNFYIISDEIYEKLIYDNEHVSIASISESIKNRTIVINGVSKAYAMTGWRIGYMAAPEKIAKLAVGFQGHTTSNPNSIAQKAVIAALNLDNKILDSMVLEFKKRRDYMYKKLSKIDKFILPDIPGGAFYIFVNIEKIGKNSEEVSEEILDIAKVGVVPGAAFGMDGFIRFSYANSLDEIEEGINRIEKLYK</sequence>
<evidence type="ECO:0000256" key="3">
    <source>
        <dbReference type="ARBA" id="ARBA00022576"/>
    </source>
</evidence>
<keyword evidence="4 6" id="KW-0808">Transferase</keyword>
<evidence type="ECO:0000256" key="6">
    <source>
        <dbReference type="RuleBase" id="RU000481"/>
    </source>
</evidence>
<reference evidence="8 9" key="1">
    <citation type="submission" date="2022-11" db="EMBL/GenBank/DDBJ databases">
        <title>Haliovirga abyssi gen. nov., sp. nov., a mesophilic fermentative bacterium isolated from the Iheya North hydrothermal field and the proposal of Haliovirgaceae fam. nov.</title>
        <authorList>
            <person name="Miyazaki U."/>
            <person name="Tame A."/>
            <person name="Miyazaki J."/>
            <person name="Takai K."/>
            <person name="Sawayama S."/>
            <person name="Kitajima M."/>
            <person name="Okamoto A."/>
            <person name="Nakagawa S."/>
        </authorList>
    </citation>
    <scope>NUCLEOTIDE SEQUENCE [LARGE SCALE GENOMIC DNA]</scope>
    <source>
        <strain evidence="8 9">IC12</strain>
    </source>
</reference>
<dbReference type="KEGG" id="haby:HLVA_13580"/>
<dbReference type="InterPro" id="IPR015422">
    <property type="entry name" value="PyrdxlP-dep_Trfase_small"/>
</dbReference>